<organism evidence="2 3">
    <name type="scientific">Ceraceosorus bombacis</name>
    <dbReference type="NCBI Taxonomy" id="401625"/>
    <lineage>
        <taxon>Eukaryota</taxon>
        <taxon>Fungi</taxon>
        <taxon>Dikarya</taxon>
        <taxon>Basidiomycota</taxon>
        <taxon>Ustilaginomycotina</taxon>
        <taxon>Exobasidiomycetes</taxon>
        <taxon>Ceraceosorales</taxon>
        <taxon>Ceraceosoraceae</taxon>
        <taxon>Ceraceosorus</taxon>
    </lineage>
</organism>
<dbReference type="OrthoDB" id="3359339at2759"/>
<name>A0A0P1BRZ1_9BASI</name>
<feature type="region of interest" description="Disordered" evidence="1">
    <location>
        <begin position="1"/>
        <end position="145"/>
    </location>
</feature>
<accession>A0A0P1BRZ1</accession>
<feature type="compositionally biased region" description="Polar residues" evidence="1">
    <location>
        <begin position="9"/>
        <end position="26"/>
    </location>
</feature>
<feature type="compositionally biased region" description="Polar residues" evidence="1">
    <location>
        <begin position="66"/>
        <end position="83"/>
    </location>
</feature>
<protein>
    <submittedName>
        <fullName evidence="2">Uncharacterized protein</fullName>
    </submittedName>
</protein>
<proteinExistence type="predicted"/>
<dbReference type="AlphaFoldDB" id="A0A0P1BRZ1"/>
<reference evidence="2 3" key="1">
    <citation type="submission" date="2014-09" db="EMBL/GenBank/DDBJ databases">
        <authorList>
            <person name="Magalhaes I.L.F."/>
            <person name="Oliveira U."/>
            <person name="Santos F.R."/>
            <person name="Vidigal T.H.D.A."/>
            <person name="Brescovit A.D."/>
            <person name="Santos A.J."/>
        </authorList>
    </citation>
    <scope>NUCLEOTIDE SEQUENCE [LARGE SCALE GENOMIC DNA]</scope>
</reference>
<dbReference type="EMBL" id="CCYA01000276">
    <property type="protein sequence ID" value="CEH18753.1"/>
    <property type="molecule type" value="Genomic_DNA"/>
</dbReference>
<keyword evidence="3" id="KW-1185">Reference proteome</keyword>
<evidence type="ECO:0000256" key="1">
    <source>
        <dbReference type="SAM" id="MobiDB-lite"/>
    </source>
</evidence>
<evidence type="ECO:0000313" key="3">
    <source>
        <dbReference type="Proteomes" id="UP000054845"/>
    </source>
</evidence>
<sequence length="145" mass="15276">MSEEYAGKSNEQIIQEQVASLSSKDSNFTKDKYNPRNTVLSEQSGVNESGLGEFPGADVQVGRTEGGSSKAQSLGQSSDQFESTAGGPEDAAYERLANNPGGFDAAPRGVDQIREPATGAEPVPRTEDQALEPDQEATARNPTGI</sequence>
<dbReference type="Proteomes" id="UP000054845">
    <property type="component" value="Unassembled WGS sequence"/>
</dbReference>
<feature type="compositionally biased region" description="Polar residues" evidence="1">
    <location>
        <begin position="35"/>
        <end position="47"/>
    </location>
</feature>
<evidence type="ECO:0000313" key="2">
    <source>
        <dbReference type="EMBL" id="CEH18753.1"/>
    </source>
</evidence>